<organism evidence="1 2">
    <name type="scientific">Marinobacter metalliresistant</name>
    <dbReference type="NCBI Taxonomy" id="2961995"/>
    <lineage>
        <taxon>Bacteria</taxon>
        <taxon>Pseudomonadati</taxon>
        <taxon>Pseudomonadota</taxon>
        <taxon>Gammaproteobacteria</taxon>
        <taxon>Pseudomonadales</taxon>
        <taxon>Marinobacteraceae</taxon>
        <taxon>Marinobacter</taxon>
    </lineage>
</organism>
<dbReference type="EMBL" id="CP101118">
    <property type="protein sequence ID" value="WZF89779.1"/>
    <property type="molecule type" value="Genomic_DNA"/>
</dbReference>
<dbReference type="Pfam" id="PF05159">
    <property type="entry name" value="Capsule_synth"/>
    <property type="match status" value="1"/>
</dbReference>
<dbReference type="CDD" id="cd16439">
    <property type="entry name" value="beta_Kdo_transferase_KpsC_2"/>
    <property type="match status" value="1"/>
</dbReference>
<name>A0ABZ2W4T9_9GAMM</name>
<evidence type="ECO:0008006" key="3">
    <source>
        <dbReference type="Google" id="ProtNLM"/>
    </source>
</evidence>
<protein>
    <recommendedName>
        <fullName evidence="3">Beta-3-deoxy-D-manno-oct-2-ulosonic acid transferase</fullName>
    </recommendedName>
</protein>
<reference evidence="1 2" key="1">
    <citation type="submission" date="2022-07" db="EMBL/GenBank/DDBJ databases">
        <title>A copper resistant bacterium isolated from sediment samples of deep sea hydrothermal areas.</title>
        <authorList>
            <person name="Zeng X."/>
        </authorList>
    </citation>
    <scope>NUCLEOTIDE SEQUENCE [LARGE SCALE GENOMIC DNA]</scope>
    <source>
        <strain evidence="2">CuT 6</strain>
    </source>
</reference>
<dbReference type="InterPro" id="IPR007833">
    <property type="entry name" value="Capsule_polysaccharide_synth"/>
</dbReference>
<keyword evidence="2" id="KW-1185">Reference proteome</keyword>
<evidence type="ECO:0000313" key="2">
    <source>
        <dbReference type="Proteomes" id="UP001475781"/>
    </source>
</evidence>
<sequence>MAQNRPDTPNNWQQFAHEHGIEGRPVVAFGFNPHWRPALASFVQGVKIRHVRHPGRIPGGAVVLVWGSRKIAGLPDGSITIRLEDGFLRSVGLGAEFARPLSWVADFDHLYFDAEGPSRLENLLNTHVFNEQEQERAQNLLDKIQEAGITKYNTGYSGWQRPEGKVRVILVPGQVESDASIRFGSPEIRTNMALLSQVREANPDAWIIYKPHPDVVAGARKAGEKEASAPAWCDEVVTEAAMDALLAQVDEVHTMTSLTGFEALIRNKRVICYGLPFYAGWGLTTDKLACERRQRVLSLTELAHATLIQYPFYVSRQTGNYVSPEQILDVLQQWRGSPSSWRAVIKKQTRKAINVVWGKT</sequence>
<accession>A0ABZ2W4T9</accession>
<dbReference type="RefSeq" id="WP_341582322.1">
    <property type="nucleotide sequence ID" value="NZ_CP101118.1"/>
</dbReference>
<dbReference type="Proteomes" id="UP001475781">
    <property type="component" value="Chromosome"/>
</dbReference>
<evidence type="ECO:0000313" key="1">
    <source>
        <dbReference type="EMBL" id="WZF89779.1"/>
    </source>
</evidence>
<gene>
    <name evidence="1" type="ORF">NLK58_06170</name>
</gene>
<proteinExistence type="predicted"/>